<keyword evidence="4" id="KW-1185">Reference proteome</keyword>
<comment type="caution">
    <text evidence="3">The sequence shown here is derived from an EMBL/GenBank/DDBJ whole genome shotgun (WGS) entry which is preliminary data.</text>
</comment>
<dbReference type="Proteomes" id="UP000438699">
    <property type="component" value="Unassembled WGS sequence"/>
</dbReference>
<feature type="transmembrane region" description="Helical" evidence="2">
    <location>
        <begin position="6"/>
        <end position="27"/>
    </location>
</feature>
<dbReference type="GO" id="GO:0006355">
    <property type="term" value="P:regulation of DNA-templated transcription"/>
    <property type="evidence" value="ECO:0007669"/>
    <property type="project" value="InterPro"/>
</dbReference>
<dbReference type="OrthoDB" id="5423081at2"/>
<keyword evidence="2" id="KW-1133">Transmembrane helix</keyword>
<dbReference type="RefSeq" id="WP_151149115.1">
    <property type="nucleotide sequence ID" value="NZ_WAIE01000001.1"/>
</dbReference>
<keyword evidence="2" id="KW-0812">Transmembrane</keyword>
<name>A0A6N6N610_9BACT</name>
<evidence type="ECO:0000256" key="1">
    <source>
        <dbReference type="SAM" id="Coils"/>
    </source>
</evidence>
<feature type="coiled-coil region" evidence="1">
    <location>
        <begin position="46"/>
        <end position="73"/>
    </location>
</feature>
<dbReference type="InterPro" id="IPR009554">
    <property type="entry name" value="Phageshock_PspB"/>
</dbReference>
<keyword evidence="1" id="KW-0175">Coiled coil</keyword>
<evidence type="ECO:0000313" key="4">
    <source>
        <dbReference type="Proteomes" id="UP000438699"/>
    </source>
</evidence>
<dbReference type="GO" id="GO:0009271">
    <property type="term" value="P:phage shock"/>
    <property type="evidence" value="ECO:0007669"/>
    <property type="project" value="InterPro"/>
</dbReference>
<protein>
    <submittedName>
        <fullName evidence="3">Phage-shock protein</fullName>
    </submittedName>
</protein>
<accession>A0A6N6N610</accession>
<organism evidence="3 4">
    <name type="scientific">Pseudodesulfovibrio senegalensis</name>
    <dbReference type="NCBI Taxonomy" id="1721087"/>
    <lineage>
        <taxon>Bacteria</taxon>
        <taxon>Pseudomonadati</taxon>
        <taxon>Thermodesulfobacteriota</taxon>
        <taxon>Desulfovibrionia</taxon>
        <taxon>Desulfovibrionales</taxon>
        <taxon>Desulfovibrionaceae</taxon>
    </lineage>
</organism>
<sequence length="74" mass="8332">MGHFVGAIFLFILAGVVLVGAVLVGVVKAFRSSPRQSSSEEETRMIQEMYNAMNRMESRVESLETILLERENKQ</sequence>
<evidence type="ECO:0000256" key="2">
    <source>
        <dbReference type="SAM" id="Phobius"/>
    </source>
</evidence>
<dbReference type="EMBL" id="WAIE01000001">
    <property type="protein sequence ID" value="KAB1442925.1"/>
    <property type="molecule type" value="Genomic_DNA"/>
</dbReference>
<evidence type="ECO:0000313" key="3">
    <source>
        <dbReference type="EMBL" id="KAB1442925.1"/>
    </source>
</evidence>
<gene>
    <name evidence="3" type="ORF">F8A88_01225</name>
</gene>
<reference evidence="3 4" key="1">
    <citation type="journal article" date="2017" name="Int. J. Syst. Evol. Microbiol.">
        <title>Desulfovibrio senegalensis sp. nov., a mesophilic sulfate reducer isolated from marine sediment.</title>
        <authorList>
            <person name="Thioye A."/>
            <person name="Gam Z.B.A."/>
            <person name="Mbengue M."/>
            <person name="Cayol J.L."/>
            <person name="Joseph-Bartoli M."/>
            <person name="Toure-Kane C."/>
            <person name="Labat M."/>
        </authorList>
    </citation>
    <scope>NUCLEOTIDE SEQUENCE [LARGE SCALE GENOMIC DNA]</scope>
    <source>
        <strain evidence="3 4">DSM 101509</strain>
    </source>
</reference>
<dbReference type="AlphaFoldDB" id="A0A6N6N610"/>
<dbReference type="Pfam" id="PF06667">
    <property type="entry name" value="PspB"/>
    <property type="match status" value="1"/>
</dbReference>
<proteinExistence type="predicted"/>
<keyword evidence="2" id="KW-0472">Membrane</keyword>